<keyword evidence="1" id="KW-1133">Transmembrane helix</keyword>
<dbReference type="Gene3D" id="2.160.20.10">
    <property type="entry name" value="Single-stranded right-handed beta-helix, Pectin lyase-like"/>
    <property type="match status" value="1"/>
</dbReference>
<dbReference type="InterPro" id="IPR011050">
    <property type="entry name" value="Pectin_lyase_fold/virulence"/>
</dbReference>
<protein>
    <submittedName>
        <fullName evidence="3">Right-handed parallel beta-helix repeat-containing protein</fullName>
    </submittedName>
</protein>
<name>A0A643JWG5_9EURY</name>
<evidence type="ECO:0000256" key="1">
    <source>
        <dbReference type="SAM" id="Phobius"/>
    </source>
</evidence>
<comment type="caution">
    <text evidence="3">The sequence shown here is derived from an EMBL/GenBank/DDBJ whole genome shotgun (WGS) entry which is preliminary data.</text>
</comment>
<keyword evidence="1" id="KW-0812">Transmembrane</keyword>
<gene>
    <name evidence="3" type="ORF">Hfx1149_10040</name>
</gene>
<dbReference type="InterPro" id="IPR012334">
    <property type="entry name" value="Pectin_lyas_fold"/>
</dbReference>
<feature type="transmembrane region" description="Helical" evidence="1">
    <location>
        <begin position="48"/>
        <end position="72"/>
    </location>
</feature>
<reference evidence="3" key="1">
    <citation type="submission" date="2019-09" db="EMBL/GenBank/DDBJ databases">
        <title>Genomic analysis of Haloferax sp. CBA1149.</title>
        <authorList>
            <person name="Roh S.W."/>
        </authorList>
    </citation>
    <scope>NUCLEOTIDE SEQUENCE</scope>
    <source>
        <strain evidence="3">CBA1149</strain>
    </source>
</reference>
<evidence type="ECO:0000313" key="3">
    <source>
        <dbReference type="EMBL" id="KAB1188349.1"/>
    </source>
</evidence>
<keyword evidence="1" id="KW-0472">Membrane</keyword>
<dbReference type="EMBL" id="VZUS01000001">
    <property type="protein sequence ID" value="KAB1188349.1"/>
    <property type="molecule type" value="Genomic_DNA"/>
</dbReference>
<feature type="domain" description="Right handed beta helix" evidence="2">
    <location>
        <begin position="193"/>
        <end position="292"/>
    </location>
</feature>
<proteinExistence type="predicted"/>
<accession>A0A643JWG5</accession>
<evidence type="ECO:0000259" key="2">
    <source>
        <dbReference type="Pfam" id="PF13229"/>
    </source>
</evidence>
<dbReference type="Pfam" id="PF13229">
    <property type="entry name" value="Beta_helix"/>
    <property type="match status" value="1"/>
</dbReference>
<organism evidence="3">
    <name type="scientific">Haloferax sp. CBA1149</name>
    <dbReference type="NCBI Taxonomy" id="2650753"/>
    <lineage>
        <taxon>Archaea</taxon>
        <taxon>Methanobacteriati</taxon>
        <taxon>Methanobacteriota</taxon>
        <taxon>Stenosarchaea group</taxon>
        <taxon>Halobacteria</taxon>
        <taxon>Halobacteriales</taxon>
        <taxon>Haloferacaceae</taxon>
        <taxon>Haloferax</taxon>
    </lineage>
</organism>
<dbReference type="AlphaFoldDB" id="A0A643JWG5"/>
<dbReference type="InterPro" id="IPR039448">
    <property type="entry name" value="Beta_helix"/>
</dbReference>
<dbReference type="SUPFAM" id="SSF51126">
    <property type="entry name" value="Pectin lyase-like"/>
    <property type="match status" value="1"/>
</dbReference>
<sequence length="337" mass="35997">MIVAYYLFVMTENEHNRVSVLAFSFGLLSRLALSVRRIRTLRPAQNRLVVLVICILVSVSSVSGLFLFGGAVGTAAASSSDNHTSDSQILESCTTIDESGSYVLTTQIRNQTDTCFEVRASDVVFDGNGHVVSGTLQQGTAAIVVRPPENGSEPIQNVTIRNVSLTNWVFGVVYTDVENSTLTDIRTYQTVDGISVVNSTNVTIDRVRTTNGYDGLNVIGSETVQIDDAEVTWLSLIGISVIDSDVVTVSNTVGSGVSVGIAVLGSTNLSLENTTITNLAGEEVIINNSDPSVDTSVETVRPQGAVGRSFTSCDCQIVLRCPVPFSEQEGDTKRSDE</sequence>